<dbReference type="InterPro" id="IPR000182">
    <property type="entry name" value="GNAT_dom"/>
</dbReference>
<comment type="caution">
    <text evidence="2">The sequence shown here is derived from an EMBL/GenBank/DDBJ whole genome shotgun (WGS) entry which is preliminary data.</text>
</comment>
<dbReference type="InterPro" id="IPR010037">
    <property type="entry name" value="FkbH_domain"/>
</dbReference>
<dbReference type="InterPro" id="IPR016181">
    <property type="entry name" value="Acyl_CoA_acyltransferase"/>
</dbReference>
<dbReference type="EMBL" id="JAGIOL010000001">
    <property type="protein sequence ID" value="MBP2436790.1"/>
    <property type="molecule type" value="Genomic_DNA"/>
</dbReference>
<dbReference type="NCBIfam" id="TIGR01681">
    <property type="entry name" value="HAD-SF-IIIC"/>
    <property type="match status" value="1"/>
</dbReference>
<protein>
    <submittedName>
        <fullName evidence="2">FkbH-like protein</fullName>
    </submittedName>
</protein>
<name>A0ABS4ZHN9_9MICO</name>
<evidence type="ECO:0000313" key="2">
    <source>
        <dbReference type="EMBL" id="MBP2436790.1"/>
    </source>
</evidence>
<evidence type="ECO:0000259" key="1">
    <source>
        <dbReference type="PROSITE" id="PS51186"/>
    </source>
</evidence>
<dbReference type="SUPFAM" id="SSF55729">
    <property type="entry name" value="Acyl-CoA N-acyltransferases (Nat)"/>
    <property type="match status" value="1"/>
</dbReference>
<dbReference type="Proteomes" id="UP001519362">
    <property type="component" value="Unassembled WGS sequence"/>
</dbReference>
<dbReference type="Gene3D" id="3.40.630.30">
    <property type="match status" value="1"/>
</dbReference>
<dbReference type="InterPro" id="IPR010033">
    <property type="entry name" value="HAD_SF_ppase_IIIC"/>
</dbReference>
<dbReference type="PROSITE" id="PS51186">
    <property type="entry name" value="GNAT"/>
    <property type="match status" value="1"/>
</dbReference>
<dbReference type="RefSeq" id="WP_206527857.1">
    <property type="nucleotide sequence ID" value="NZ_CP049253.1"/>
</dbReference>
<reference evidence="2 3" key="1">
    <citation type="submission" date="2021-03" db="EMBL/GenBank/DDBJ databases">
        <title>Sequencing the genomes of 1000 actinobacteria strains.</title>
        <authorList>
            <person name="Klenk H.-P."/>
        </authorList>
    </citation>
    <scope>NUCLEOTIDE SEQUENCE [LARGE SCALE GENOMIC DNA]</scope>
    <source>
        <strain evidence="2 3">DSM 24221</strain>
    </source>
</reference>
<gene>
    <name evidence="2" type="ORF">JOF34_001376</name>
</gene>
<dbReference type="NCBIfam" id="TIGR01686">
    <property type="entry name" value="FkbH"/>
    <property type="match status" value="1"/>
</dbReference>
<dbReference type="Gene3D" id="3.40.50.1000">
    <property type="entry name" value="HAD superfamily/HAD-like"/>
    <property type="match status" value="1"/>
</dbReference>
<sequence>MTNSMTLPAVSAVAKCVVWDLDDTLWTGTLSAGDDLVLRDGVREIVMALDERGILQSIASKNNHDDAWAQVVAFSLDEYFLEPQINWGPKSASVKRLSELLSIGIDTLVFVDDRAMERDEVAFAHPSVETVDSADLSVLLAMPRLSPEVVTEDARRRRSMYVANRQRTQDEETHAGPHDDFLRTLDLTFDIAHATADDLDRAEELTFRTNQLNSTGIHYSRADLEQLLESDEHDVWVCELDDRYGSYGKIGLALVHRTSSTWTIKLLLMSCRTLSTGAGTVLLNFLIRRAAAHEVALHADFRRTDRNRQMLLTYRFAGFVQQTDSDLETFEWDGDELPTYPDYIKVTTDEH</sequence>
<dbReference type="InterPro" id="IPR023214">
    <property type="entry name" value="HAD_sf"/>
</dbReference>
<dbReference type="SUPFAM" id="SSF56784">
    <property type="entry name" value="HAD-like"/>
    <property type="match status" value="1"/>
</dbReference>
<dbReference type="InterPro" id="IPR036412">
    <property type="entry name" value="HAD-like_sf"/>
</dbReference>
<proteinExistence type="predicted"/>
<feature type="domain" description="N-acetyltransferase" evidence="1">
    <location>
        <begin position="189"/>
        <end position="347"/>
    </location>
</feature>
<keyword evidence="3" id="KW-1185">Reference proteome</keyword>
<evidence type="ECO:0000313" key="3">
    <source>
        <dbReference type="Proteomes" id="UP001519362"/>
    </source>
</evidence>
<organism evidence="2 3">
    <name type="scientific">Microbacterium amylolyticum</name>
    <dbReference type="NCBI Taxonomy" id="936337"/>
    <lineage>
        <taxon>Bacteria</taxon>
        <taxon>Bacillati</taxon>
        <taxon>Actinomycetota</taxon>
        <taxon>Actinomycetes</taxon>
        <taxon>Micrococcales</taxon>
        <taxon>Microbacteriaceae</taxon>
        <taxon>Microbacterium</taxon>
    </lineage>
</organism>
<accession>A0ABS4ZHN9</accession>